<comment type="caution">
    <text evidence="2">The sequence shown here is derived from an EMBL/GenBank/DDBJ whole genome shotgun (WGS) entry which is preliminary data.</text>
</comment>
<sequence>MNDILLGLIALVIFFMVPFTSCMLFLALRAEGQNGFLSAHGNRNTRIPSGHARAPAPSFQFIQLPPTALQNIGRSLSRGRALGDAEAGIHIQQLYFGIGHLNAPPIGTYVRQGANS</sequence>
<evidence type="ECO:0000313" key="2">
    <source>
        <dbReference type="EMBL" id="KAJ7366298.1"/>
    </source>
</evidence>
<feature type="transmembrane region" description="Helical" evidence="1">
    <location>
        <begin position="6"/>
        <end position="28"/>
    </location>
</feature>
<reference evidence="2" key="1">
    <citation type="submission" date="2023-03" db="EMBL/GenBank/DDBJ databases">
        <title>Massive genome expansion in bonnet fungi (Mycena s.s.) driven by repeated elements and novel gene families across ecological guilds.</title>
        <authorList>
            <consortium name="Lawrence Berkeley National Laboratory"/>
            <person name="Harder C.B."/>
            <person name="Miyauchi S."/>
            <person name="Viragh M."/>
            <person name="Kuo A."/>
            <person name="Thoen E."/>
            <person name="Andreopoulos B."/>
            <person name="Lu D."/>
            <person name="Skrede I."/>
            <person name="Drula E."/>
            <person name="Henrissat B."/>
            <person name="Morin E."/>
            <person name="Kohler A."/>
            <person name="Barry K."/>
            <person name="LaButti K."/>
            <person name="Morin E."/>
            <person name="Salamov A."/>
            <person name="Lipzen A."/>
            <person name="Mereny Z."/>
            <person name="Hegedus B."/>
            <person name="Baldrian P."/>
            <person name="Stursova M."/>
            <person name="Weitz H."/>
            <person name="Taylor A."/>
            <person name="Grigoriev I.V."/>
            <person name="Nagy L.G."/>
            <person name="Martin F."/>
            <person name="Kauserud H."/>
        </authorList>
    </citation>
    <scope>NUCLEOTIDE SEQUENCE</scope>
    <source>
        <strain evidence="2">CBHHK002</strain>
    </source>
</reference>
<accession>A0AAD7AQU8</accession>
<keyword evidence="1" id="KW-1133">Transmembrane helix</keyword>
<organism evidence="2 3">
    <name type="scientific">Mycena albidolilacea</name>
    <dbReference type="NCBI Taxonomy" id="1033008"/>
    <lineage>
        <taxon>Eukaryota</taxon>
        <taxon>Fungi</taxon>
        <taxon>Dikarya</taxon>
        <taxon>Basidiomycota</taxon>
        <taxon>Agaricomycotina</taxon>
        <taxon>Agaricomycetes</taxon>
        <taxon>Agaricomycetidae</taxon>
        <taxon>Agaricales</taxon>
        <taxon>Marasmiineae</taxon>
        <taxon>Mycenaceae</taxon>
        <taxon>Mycena</taxon>
    </lineage>
</organism>
<gene>
    <name evidence="2" type="ORF">DFH08DRAFT_833939</name>
</gene>
<dbReference type="AlphaFoldDB" id="A0AAD7AQU8"/>
<evidence type="ECO:0000313" key="3">
    <source>
        <dbReference type="Proteomes" id="UP001218218"/>
    </source>
</evidence>
<name>A0AAD7AQU8_9AGAR</name>
<protein>
    <submittedName>
        <fullName evidence="2">Uncharacterized protein</fullName>
    </submittedName>
</protein>
<keyword evidence="1" id="KW-0812">Transmembrane</keyword>
<dbReference type="EMBL" id="JARIHO010000002">
    <property type="protein sequence ID" value="KAJ7366298.1"/>
    <property type="molecule type" value="Genomic_DNA"/>
</dbReference>
<dbReference type="Proteomes" id="UP001218218">
    <property type="component" value="Unassembled WGS sequence"/>
</dbReference>
<proteinExistence type="predicted"/>
<evidence type="ECO:0000256" key="1">
    <source>
        <dbReference type="SAM" id="Phobius"/>
    </source>
</evidence>
<keyword evidence="1" id="KW-0472">Membrane</keyword>
<keyword evidence="3" id="KW-1185">Reference proteome</keyword>